<comment type="subcellular location">
    <subcellularLocation>
        <location evidence="2">Cytoplasm</location>
    </subcellularLocation>
    <subcellularLocation>
        <location evidence="1">Nucleus</location>
    </subcellularLocation>
</comment>
<dbReference type="Proteomes" id="UP000698800">
    <property type="component" value="Unassembled WGS sequence"/>
</dbReference>
<keyword evidence="14" id="KW-1185">Reference proteome</keyword>
<reference evidence="13" key="1">
    <citation type="submission" date="2021-03" db="EMBL/GenBank/DDBJ databases">
        <title>Comparative genomics and phylogenomic investigation of the class Geoglossomycetes provide insights into ecological specialization and systematics.</title>
        <authorList>
            <person name="Melie T."/>
            <person name="Pirro S."/>
            <person name="Miller A.N."/>
            <person name="Quandt A."/>
        </authorList>
    </citation>
    <scope>NUCLEOTIDE SEQUENCE</scope>
    <source>
        <strain evidence="13">GBOQ0MN5Z8</strain>
    </source>
</reference>
<keyword evidence="9" id="KW-0687">Ribonucleoprotein</keyword>
<accession>A0A9P8I0M8</accession>
<dbReference type="GO" id="GO:0046540">
    <property type="term" value="C:U4/U6 x U5 tri-snRNP complex"/>
    <property type="evidence" value="ECO:0007669"/>
    <property type="project" value="TreeGrafter"/>
</dbReference>
<dbReference type="OrthoDB" id="2020720at2759"/>
<dbReference type="Pfam" id="PF01423">
    <property type="entry name" value="LSM"/>
    <property type="match status" value="1"/>
</dbReference>
<evidence type="ECO:0000256" key="9">
    <source>
        <dbReference type="ARBA" id="ARBA00023274"/>
    </source>
</evidence>
<feature type="region of interest" description="Disordered" evidence="11">
    <location>
        <begin position="95"/>
        <end position="226"/>
    </location>
</feature>
<feature type="domain" description="Sm" evidence="12">
    <location>
        <begin position="4"/>
        <end position="99"/>
    </location>
</feature>
<dbReference type="GO" id="GO:0005737">
    <property type="term" value="C:cytoplasm"/>
    <property type="evidence" value="ECO:0007669"/>
    <property type="project" value="UniProtKB-SubCell"/>
</dbReference>
<dbReference type="FunFam" id="2.30.30.100:FF:000047">
    <property type="entry name" value="Small nuclear ribonucleoprotein SmB, putative"/>
    <property type="match status" value="1"/>
</dbReference>
<dbReference type="CDD" id="cd01717">
    <property type="entry name" value="Sm_B"/>
    <property type="match status" value="1"/>
</dbReference>
<sequence>MAANKQGKMANLINYRMRVTLNDGRQMTGQMLAFDKHMNLVLADTEEFRRVKRKPAKTAAQSAPGGAPPALIETEEKRTLGLTIVRGTHIISLSIESPPPADPSARLGTSVPGGAAGAAPSTLAAGPGISRPAGRGLPIGLSGPAAGVGGPPPPGAFGGFPGGPPGGFPGAPPPGGFGAGRAAPPPGFTPPGFQGPPGSIPPGFQPPPGFQGPPGQGRGFPPGFGR</sequence>
<name>A0A9P8I0M8_9PEZI</name>
<dbReference type="PANTHER" id="PTHR10701:SF0">
    <property type="entry name" value="SMALL NUCLEAR RIBONUCLEOPROTEIN-ASSOCIATED PROTEIN B"/>
    <property type="match status" value="1"/>
</dbReference>
<comment type="similarity">
    <text evidence="3">Belongs to the snRNP SmB/SmN family.</text>
</comment>
<evidence type="ECO:0000256" key="8">
    <source>
        <dbReference type="ARBA" id="ARBA00023242"/>
    </source>
</evidence>
<dbReference type="GO" id="GO:0005682">
    <property type="term" value="C:U5 snRNP"/>
    <property type="evidence" value="ECO:0007669"/>
    <property type="project" value="TreeGrafter"/>
</dbReference>
<evidence type="ECO:0000259" key="12">
    <source>
        <dbReference type="PROSITE" id="PS52002"/>
    </source>
</evidence>
<protein>
    <recommendedName>
        <fullName evidence="10">Sm protein B</fullName>
    </recommendedName>
</protein>
<comment type="caution">
    <text evidence="13">The sequence shown here is derived from an EMBL/GenBank/DDBJ whole genome shotgun (WGS) entry which is preliminary data.</text>
</comment>
<dbReference type="GO" id="GO:0005686">
    <property type="term" value="C:U2 snRNP"/>
    <property type="evidence" value="ECO:0007669"/>
    <property type="project" value="TreeGrafter"/>
</dbReference>
<keyword evidence="7" id="KW-0508">mRNA splicing</keyword>
<dbReference type="PANTHER" id="PTHR10701">
    <property type="entry name" value="SMALL NUCLEAR RIBONUCLEOPROTEIN-ASSOCIATED PROTEIN B AND N"/>
    <property type="match status" value="1"/>
</dbReference>
<dbReference type="EMBL" id="JAGHQL010000031">
    <property type="protein sequence ID" value="KAH0543509.1"/>
    <property type="molecule type" value="Genomic_DNA"/>
</dbReference>
<evidence type="ECO:0000256" key="3">
    <source>
        <dbReference type="ARBA" id="ARBA00009123"/>
    </source>
</evidence>
<proteinExistence type="inferred from homology"/>
<evidence type="ECO:0000256" key="1">
    <source>
        <dbReference type="ARBA" id="ARBA00004123"/>
    </source>
</evidence>
<dbReference type="SUPFAM" id="SSF50182">
    <property type="entry name" value="Sm-like ribonucleoproteins"/>
    <property type="match status" value="1"/>
</dbReference>
<dbReference type="GO" id="GO:0003723">
    <property type="term" value="F:RNA binding"/>
    <property type="evidence" value="ECO:0007669"/>
    <property type="project" value="UniProtKB-KW"/>
</dbReference>
<evidence type="ECO:0000256" key="10">
    <source>
        <dbReference type="ARBA" id="ARBA00041355"/>
    </source>
</evidence>
<dbReference type="AlphaFoldDB" id="A0A9P8I0M8"/>
<evidence type="ECO:0000256" key="7">
    <source>
        <dbReference type="ARBA" id="ARBA00023187"/>
    </source>
</evidence>
<feature type="compositionally biased region" description="Low complexity" evidence="11">
    <location>
        <begin position="108"/>
        <end position="128"/>
    </location>
</feature>
<feature type="compositionally biased region" description="Pro residues" evidence="11">
    <location>
        <begin position="198"/>
        <end position="211"/>
    </location>
</feature>
<dbReference type="InterPro" id="IPR047575">
    <property type="entry name" value="Sm"/>
</dbReference>
<dbReference type="InterPro" id="IPR010920">
    <property type="entry name" value="LSM_dom_sf"/>
</dbReference>
<keyword evidence="6" id="KW-0694">RNA-binding</keyword>
<dbReference type="Gene3D" id="2.30.30.100">
    <property type="match status" value="1"/>
</dbReference>
<evidence type="ECO:0000256" key="5">
    <source>
        <dbReference type="ARBA" id="ARBA00022664"/>
    </source>
</evidence>
<dbReference type="GO" id="GO:0071013">
    <property type="term" value="C:catalytic step 2 spliceosome"/>
    <property type="evidence" value="ECO:0007669"/>
    <property type="project" value="TreeGrafter"/>
</dbReference>
<dbReference type="SMART" id="SM00651">
    <property type="entry name" value="Sm"/>
    <property type="match status" value="1"/>
</dbReference>
<dbReference type="InterPro" id="IPR050914">
    <property type="entry name" value="snRNP_SmB/NAA38-like"/>
</dbReference>
<evidence type="ECO:0000313" key="14">
    <source>
        <dbReference type="Proteomes" id="UP000698800"/>
    </source>
</evidence>
<dbReference type="GO" id="GO:0005687">
    <property type="term" value="C:U4 snRNP"/>
    <property type="evidence" value="ECO:0007669"/>
    <property type="project" value="TreeGrafter"/>
</dbReference>
<evidence type="ECO:0000256" key="11">
    <source>
        <dbReference type="SAM" id="MobiDB-lite"/>
    </source>
</evidence>
<dbReference type="GO" id="GO:0070990">
    <property type="term" value="F:snRNP binding"/>
    <property type="evidence" value="ECO:0007669"/>
    <property type="project" value="TreeGrafter"/>
</dbReference>
<keyword evidence="8" id="KW-0539">Nucleus</keyword>
<feature type="compositionally biased region" description="Gly residues" evidence="11">
    <location>
        <begin position="212"/>
        <end position="226"/>
    </location>
</feature>
<evidence type="ECO:0000256" key="4">
    <source>
        <dbReference type="ARBA" id="ARBA00022490"/>
    </source>
</evidence>
<keyword evidence="5" id="KW-0507">mRNA processing</keyword>
<evidence type="ECO:0000256" key="6">
    <source>
        <dbReference type="ARBA" id="ARBA00022884"/>
    </source>
</evidence>
<dbReference type="GO" id="GO:0000398">
    <property type="term" value="P:mRNA splicing, via spliceosome"/>
    <property type="evidence" value="ECO:0007669"/>
    <property type="project" value="TreeGrafter"/>
</dbReference>
<dbReference type="InterPro" id="IPR001163">
    <property type="entry name" value="Sm_dom_euk/arc"/>
</dbReference>
<dbReference type="GO" id="GO:0071004">
    <property type="term" value="C:U2-type prespliceosome"/>
    <property type="evidence" value="ECO:0007669"/>
    <property type="project" value="TreeGrafter"/>
</dbReference>
<evidence type="ECO:0000313" key="13">
    <source>
        <dbReference type="EMBL" id="KAH0543509.1"/>
    </source>
</evidence>
<feature type="compositionally biased region" description="Pro residues" evidence="11">
    <location>
        <begin position="162"/>
        <end position="175"/>
    </location>
</feature>
<dbReference type="GO" id="GO:0005685">
    <property type="term" value="C:U1 snRNP"/>
    <property type="evidence" value="ECO:0007669"/>
    <property type="project" value="TreeGrafter"/>
</dbReference>
<keyword evidence="4" id="KW-0963">Cytoplasm</keyword>
<gene>
    <name evidence="13" type="ORF">FGG08_002177</name>
</gene>
<evidence type="ECO:0000256" key="2">
    <source>
        <dbReference type="ARBA" id="ARBA00004496"/>
    </source>
</evidence>
<organism evidence="13 14">
    <name type="scientific">Glutinoglossum americanum</name>
    <dbReference type="NCBI Taxonomy" id="1670608"/>
    <lineage>
        <taxon>Eukaryota</taxon>
        <taxon>Fungi</taxon>
        <taxon>Dikarya</taxon>
        <taxon>Ascomycota</taxon>
        <taxon>Pezizomycotina</taxon>
        <taxon>Geoglossomycetes</taxon>
        <taxon>Geoglossales</taxon>
        <taxon>Geoglossaceae</taxon>
        <taxon>Glutinoglossum</taxon>
    </lineage>
</organism>
<dbReference type="PROSITE" id="PS52002">
    <property type="entry name" value="SM"/>
    <property type="match status" value="1"/>
</dbReference>